<proteinExistence type="predicted"/>
<name>A0A2R6C927_9ARCH</name>
<evidence type="ECO:0000313" key="1">
    <source>
        <dbReference type="EMBL" id="PSO07383.1"/>
    </source>
</evidence>
<evidence type="ECO:0000313" key="2">
    <source>
        <dbReference type="Proteomes" id="UP000242015"/>
    </source>
</evidence>
<dbReference type="Proteomes" id="UP000242015">
    <property type="component" value="Unassembled WGS sequence"/>
</dbReference>
<comment type="caution">
    <text evidence="1">The sequence shown here is derived from an EMBL/GenBank/DDBJ whole genome shotgun (WGS) entry which is preliminary data.</text>
</comment>
<protein>
    <submittedName>
        <fullName evidence="1">Uncharacterized protein</fullName>
    </submittedName>
</protein>
<dbReference type="EMBL" id="NEXF01000263">
    <property type="protein sequence ID" value="PSO07383.1"/>
    <property type="molecule type" value="Genomic_DNA"/>
</dbReference>
<dbReference type="AlphaFoldDB" id="A0A2R6C927"/>
<sequence length="65" mass="7099">MHTQEAGRGGLKMVGVPHCMVGGYVETGAELNGVNEPVRSLHDAVKPKLHYAYDRCADAYLRMPT</sequence>
<organism evidence="1 2">
    <name type="scientific">Candidatus Marsarchaeota G2 archaeon BE_D</name>
    <dbReference type="NCBI Taxonomy" id="1978158"/>
    <lineage>
        <taxon>Archaea</taxon>
        <taxon>Candidatus Marsarchaeota</taxon>
        <taxon>Candidatus Marsarchaeota group 2</taxon>
    </lineage>
</organism>
<gene>
    <name evidence="1" type="ORF">B9Q04_11210</name>
</gene>
<accession>A0A2R6C927</accession>
<reference evidence="1 2" key="1">
    <citation type="submission" date="2017-04" db="EMBL/GenBank/DDBJ databases">
        <title>Novel microbial lineages endemic to geothermal iron-oxide mats fill important gaps in the evolutionary history of Archaea.</title>
        <authorList>
            <person name="Jay Z.J."/>
            <person name="Beam J.P."/>
            <person name="Dlakic M."/>
            <person name="Rusch D.B."/>
            <person name="Kozubal M.A."/>
            <person name="Inskeep W.P."/>
        </authorList>
    </citation>
    <scope>NUCLEOTIDE SEQUENCE [LARGE SCALE GENOMIC DNA]</scope>
    <source>
        <strain evidence="1">BE_D</strain>
    </source>
</reference>